<proteinExistence type="predicted"/>
<accession>A0A6A6XLM2</accession>
<dbReference type="EMBL" id="MU001830">
    <property type="protein sequence ID" value="KAF2796447.1"/>
    <property type="molecule type" value="Genomic_DNA"/>
</dbReference>
<dbReference type="OrthoDB" id="3763505at2759"/>
<gene>
    <name evidence="1" type="ORF">K505DRAFT_401120</name>
</gene>
<sequence>KDSNTCPALLPVTCGSPNAILQRILLKRESFLPPKNSKTYNSRDSPMVTHLTTSPPVSCLCKAERTGSPIFMILWSYVLDLCSNSIYIE</sequence>
<evidence type="ECO:0000313" key="1">
    <source>
        <dbReference type="EMBL" id="KAF2796447.1"/>
    </source>
</evidence>
<dbReference type="AlphaFoldDB" id="A0A6A6XLM2"/>
<keyword evidence="2" id="KW-1185">Reference proteome</keyword>
<evidence type="ECO:0000313" key="2">
    <source>
        <dbReference type="Proteomes" id="UP000799757"/>
    </source>
</evidence>
<protein>
    <submittedName>
        <fullName evidence="1">Uncharacterized protein</fullName>
    </submittedName>
</protein>
<feature type="non-terminal residue" evidence="1">
    <location>
        <position position="1"/>
    </location>
</feature>
<reference evidence="1" key="1">
    <citation type="journal article" date="2020" name="Stud. Mycol.">
        <title>101 Dothideomycetes genomes: a test case for predicting lifestyles and emergence of pathogens.</title>
        <authorList>
            <person name="Haridas S."/>
            <person name="Albert R."/>
            <person name="Binder M."/>
            <person name="Bloem J."/>
            <person name="Labutti K."/>
            <person name="Salamov A."/>
            <person name="Andreopoulos B."/>
            <person name="Baker S."/>
            <person name="Barry K."/>
            <person name="Bills G."/>
            <person name="Bluhm B."/>
            <person name="Cannon C."/>
            <person name="Castanera R."/>
            <person name="Culley D."/>
            <person name="Daum C."/>
            <person name="Ezra D."/>
            <person name="Gonzalez J."/>
            <person name="Henrissat B."/>
            <person name="Kuo A."/>
            <person name="Liang C."/>
            <person name="Lipzen A."/>
            <person name="Lutzoni F."/>
            <person name="Magnuson J."/>
            <person name="Mondo S."/>
            <person name="Nolan M."/>
            <person name="Ohm R."/>
            <person name="Pangilinan J."/>
            <person name="Park H.-J."/>
            <person name="Ramirez L."/>
            <person name="Alfaro M."/>
            <person name="Sun H."/>
            <person name="Tritt A."/>
            <person name="Yoshinaga Y."/>
            <person name="Zwiers L.-H."/>
            <person name="Turgeon B."/>
            <person name="Goodwin S."/>
            <person name="Spatafora J."/>
            <person name="Crous P."/>
            <person name="Grigoriev I."/>
        </authorList>
    </citation>
    <scope>NUCLEOTIDE SEQUENCE</scope>
    <source>
        <strain evidence="1">CBS 109.77</strain>
    </source>
</reference>
<name>A0A6A6XLM2_9PLEO</name>
<dbReference type="Proteomes" id="UP000799757">
    <property type="component" value="Unassembled WGS sequence"/>
</dbReference>
<organism evidence="1 2">
    <name type="scientific">Melanomma pulvis-pyrius CBS 109.77</name>
    <dbReference type="NCBI Taxonomy" id="1314802"/>
    <lineage>
        <taxon>Eukaryota</taxon>
        <taxon>Fungi</taxon>
        <taxon>Dikarya</taxon>
        <taxon>Ascomycota</taxon>
        <taxon>Pezizomycotina</taxon>
        <taxon>Dothideomycetes</taxon>
        <taxon>Pleosporomycetidae</taxon>
        <taxon>Pleosporales</taxon>
        <taxon>Melanommataceae</taxon>
        <taxon>Melanomma</taxon>
    </lineage>
</organism>